<proteinExistence type="predicted"/>
<dbReference type="GO" id="GO:0005737">
    <property type="term" value="C:cytoplasm"/>
    <property type="evidence" value="ECO:0007669"/>
    <property type="project" value="TreeGrafter"/>
</dbReference>
<feature type="non-terminal residue" evidence="2">
    <location>
        <position position="162"/>
    </location>
</feature>
<sequence>MKKEGIDFSEALKMLAQRAGVSLARRKEAAEDKAADRLYRINEAAAQYYNDLLLKEPIAELARDYVKGRGLDQKAVADFQLGFSSGEGLKKHLIELGYAEKELLALGLLGEKEGRTYDYFRHRLMFPIRDIKGRVVGFGARALDDSLPKYLNSPQTEIFDKS</sequence>
<dbReference type="PANTHER" id="PTHR30313">
    <property type="entry name" value="DNA PRIMASE"/>
    <property type="match status" value="1"/>
</dbReference>
<dbReference type="PANTHER" id="PTHR30313:SF2">
    <property type="entry name" value="DNA PRIMASE"/>
    <property type="match status" value="1"/>
</dbReference>
<dbReference type="InterPro" id="IPR013264">
    <property type="entry name" value="DNAG_N"/>
</dbReference>
<evidence type="ECO:0000259" key="1">
    <source>
        <dbReference type="Pfam" id="PF08275"/>
    </source>
</evidence>
<feature type="domain" description="DNA primase DNAG catalytic core N-terminal" evidence="1">
    <location>
        <begin position="49"/>
        <end position="162"/>
    </location>
</feature>
<protein>
    <recommendedName>
        <fullName evidence="1">DNA primase DNAG catalytic core N-terminal domain-containing protein</fullName>
    </recommendedName>
</protein>
<dbReference type="SUPFAM" id="SSF56731">
    <property type="entry name" value="DNA primase core"/>
    <property type="match status" value="1"/>
</dbReference>
<dbReference type="InterPro" id="IPR037068">
    <property type="entry name" value="DNA_primase_core_N_sf"/>
</dbReference>
<dbReference type="Pfam" id="PF08275">
    <property type="entry name" value="DNAG_N"/>
    <property type="match status" value="1"/>
</dbReference>
<organism evidence="2">
    <name type="scientific">marine sediment metagenome</name>
    <dbReference type="NCBI Taxonomy" id="412755"/>
    <lineage>
        <taxon>unclassified sequences</taxon>
        <taxon>metagenomes</taxon>
        <taxon>ecological metagenomes</taxon>
    </lineage>
</organism>
<reference evidence="2" key="1">
    <citation type="journal article" date="2014" name="Front. Microbiol.">
        <title>High frequency of phylogenetically diverse reductive dehalogenase-homologous genes in deep subseafloor sedimentary metagenomes.</title>
        <authorList>
            <person name="Kawai M."/>
            <person name="Futagami T."/>
            <person name="Toyoda A."/>
            <person name="Takaki Y."/>
            <person name="Nishi S."/>
            <person name="Hori S."/>
            <person name="Arai W."/>
            <person name="Tsubouchi T."/>
            <person name="Morono Y."/>
            <person name="Uchiyama I."/>
            <person name="Ito T."/>
            <person name="Fujiyama A."/>
            <person name="Inagaki F."/>
            <person name="Takami H."/>
        </authorList>
    </citation>
    <scope>NUCLEOTIDE SEQUENCE</scope>
    <source>
        <strain evidence="2">Expedition CK06-06</strain>
    </source>
</reference>
<dbReference type="AlphaFoldDB" id="X0ZAU7"/>
<dbReference type="Gene3D" id="3.90.980.10">
    <property type="entry name" value="DNA primase, catalytic core, N-terminal domain"/>
    <property type="match status" value="1"/>
</dbReference>
<dbReference type="GO" id="GO:0006269">
    <property type="term" value="P:DNA replication, synthesis of primer"/>
    <property type="evidence" value="ECO:0007669"/>
    <property type="project" value="TreeGrafter"/>
</dbReference>
<gene>
    <name evidence="2" type="ORF">S01H1_76636</name>
</gene>
<dbReference type="EMBL" id="BARS01051446">
    <property type="protein sequence ID" value="GAG45501.1"/>
    <property type="molecule type" value="Genomic_DNA"/>
</dbReference>
<comment type="caution">
    <text evidence="2">The sequence shown here is derived from an EMBL/GenBank/DDBJ whole genome shotgun (WGS) entry which is preliminary data.</text>
</comment>
<accession>X0ZAU7</accession>
<dbReference type="InterPro" id="IPR050219">
    <property type="entry name" value="DnaG_primase"/>
</dbReference>
<name>X0ZAU7_9ZZZZ</name>
<evidence type="ECO:0000313" key="2">
    <source>
        <dbReference type="EMBL" id="GAG45501.1"/>
    </source>
</evidence>